<sequence length="139" mass="14141">VMLLSSILNLLLSITATRAIKCMEGVSPGGFGNGDLKKTDCGDACKYCYWLDVTKDHQRTVTEGCGPDVACPIGLGCVEQDGGRGCCCLGDYCNNGGMTPVDPPASSTTKGPTTTSLSAGGASLLTTGMVATAAALQRI</sequence>
<evidence type="ECO:0000313" key="3">
    <source>
        <dbReference type="Proteomes" id="UP001432027"/>
    </source>
</evidence>
<proteinExistence type="predicted"/>
<keyword evidence="3" id="KW-1185">Reference proteome</keyword>
<dbReference type="Proteomes" id="UP001432027">
    <property type="component" value="Unassembled WGS sequence"/>
</dbReference>
<gene>
    <name evidence="2" type="ORF">PENTCL1PPCAC_14146</name>
</gene>
<accession>A0AAV5TGD9</accession>
<name>A0AAV5TGD9_9BILA</name>
<dbReference type="EMBL" id="BTSX01000004">
    <property type="protein sequence ID" value="GMS91971.1"/>
    <property type="molecule type" value="Genomic_DNA"/>
</dbReference>
<feature type="signal peptide" evidence="1">
    <location>
        <begin position="1"/>
        <end position="19"/>
    </location>
</feature>
<dbReference type="PANTHER" id="PTHR34721:SF3">
    <property type="entry name" value="ACTIVIN_RECP DOMAIN-CONTAINING PROTEIN-RELATED"/>
    <property type="match status" value="1"/>
</dbReference>
<keyword evidence="1" id="KW-0732">Signal</keyword>
<evidence type="ECO:0000256" key="1">
    <source>
        <dbReference type="SAM" id="SignalP"/>
    </source>
</evidence>
<feature type="non-terminal residue" evidence="2">
    <location>
        <position position="1"/>
    </location>
</feature>
<evidence type="ECO:0000313" key="2">
    <source>
        <dbReference type="EMBL" id="GMS91971.1"/>
    </source>
</evidence>
<organism evidence="2 3">
    <name type="scientific">Pristionchus entomophagus</name>
    <dbReference type="NCBI Taxonomy" id="358040"/>
    <lineage>
        <taxon>Eukaryota</taxon>
        <taxon>Metazoa</taxon>
        <taxon>Ecdysozoa</taxon>
        <taxon>Nematoda</taxon>
        <taxon>Chromadorea</taxon>
        <taxon>Rhabditida</taxon>
        <taxon>Rhabditina</taxon>
        <taxon>Diplogasteromorpha</taxon>
        <taxon>Diplogasteroidea</taxon>
        <taxon>Neodiplogasteridae</taxon>
        <taxon>Pristionchus</taxon>
    </lineage>
</organism>
<dbReference type="PANTHER" id="PTHR34721">
    <property type="entry name" value="PROTEIN CBG09734"/>
    <property type="match status" value="1"/>
</dbReference>
<dbReference type="AlphaFoldDB" id="A0AAV5TGD9"/>
<protein>
    <submittedName>
        <fullName evidence="2">Uncharacterized protein</fullName>
    </submittedName>
</protein>
<reference evidence="2" key="1">
    <citation type="submission" date="2023-10" db="EMBL/GenBank/DDBJ databases">
        <title>Genome assembly of Pristionchus species.</title>
        <authorList>
            <person name="Yoshida K."/>
            <person name="Sommer R.J."/>
        </authorList>
    </citation>
    <scope>NUCLEOTIDE SEQUENCE</scope>
    <source>
        <strain evidence="2">RS0144</strain>
    </source>
</reference>
<feature type="chain" id="PRO_5043674965" evidence="1">
    <location>
        <begin position="20"/>
        <end position="139"/>
    </location>
</feature>
<comment type="caution">
    <text evidence="2">The sequence shown here is derived from an EMBL/GenBank/DDBJ whole genome shotgun (WGS) entry which is preliminary data.</text>
</comment>